<proteinExistence type="inferred from homology"/>
<comment type="subunit">
    <text evidence="6">Part of the 50S ribosomal subunit. Contacts protein L29, and trigger factor when it is bound to the ribosome.</text>
</comment>
<evidence type="ECO:0000256" key="2">
    <source>
        <dbReference type="ARBA" id="ARBA00022730"/>
    </source>
</evidence>
<dbReference type="Proteomes" id="UP000036027">
    <property type="component" value="Unassembled WGS sequence"/>
</dbReference>
<keyword evidence="3 6" id="KW-0694">RNA-binding</keyword>
<dbReference type="PATRIC" id="fig|1470200.3.peg.2382"/>
<evidence type="ECO:0000256" key="4">
    <source>
        <dbReference type="ARBA" id="ARBA00022980"/>
    </source>
</evidence>
<dbReference type="AlphaFoldDB" id="A0A0J1C3E9"/>
<dbReference type="Pfam" id="PF00276">
    <property type="entry name" value="Ribosomal_L23"/>
    <property type="match status" value="1"/>
</dbReference>
<evidence type="ECO:0000256" key="5">
    <source>
        <dbReference type="ARBA" id="ARBA00023274"/>
    </source>
</evidence>
<keyword evidence="5 6" id="KW-0687">Ribonucleoprotein</keyword>
<comment type="similarity">
    <text evidence="1 6">Belongs to the universal ribosomal protein uL23 family.</text>
</comment>
<evidence type="ECO:0000256" key="1">
    <source>
        <dbReference type="ARBA" id="ARBA00006700"/>
    </source>
</evidence>
<comment type="caution">
    <text evidence="7">The sequence shown here is derived from an EMBL/GenBank/DDBJ whole genome shotgun (WGS) entry which is preliminary data.</text>
</comment>
<dbReference type="HAMAP" id="MF_01369_B">
    <property type="entry name" value="Ribosomal_uL23_B"/>
    <property type="match status" value="1"/>
</dbReference>
<keyword evidence="2 6" id="KW-0699">rRNA-binding</keyword>
<dbReference type="PANTHER" id="PTHR11620">
    <property type="entry name" value="60S RIBOSOMAL PROTEIN L23A"/>
    <property type="match status" value="1"/>
</dbReference>
<accession>A0A0J1C3E9</accession>
<gene>
    <name evidence="6 7" type="primary">rplW</name>
    <name evidence="7" type="ORF">PL75_05890</name>
</gene>
<dbReference type="InterPro" id="IPR013025">
    <property type="entry name" value="Ribosomal_uL23-like"/>
</dbReference>
<dbReference type="GO" id="GO:0003735">
    <property type="term" value="F:structural constituent of ribosome"/>
    <property type="evidence" value="ECO:0007669"/>
    <property type="project" value="InterPro"/>
</dbReference>
<comment type="function">
    <text evidence="6">One of the early assembly proteins it binds 23S rRNA. One of the proteins that surrounds the polypeptide exit tunnel on the outside of the ribosome. Forms the main docking site for trigger factor binding to the ribosome.</text>
</comment>
<name>A0A0J1C3E9_9NEIS</name>
<dbReference type="NCBIfam" id="NF004363">
    <property type="entry name" value="PRK05738.2-4"/>
    <property type="match status" value="1"/>
</dbReference>
<organism evidence="7 8">
    <name type="scientific">Neisseria arctica</name>
    <dbReference type="NCBI Taxonomy" id="1470200"/>
    <lineage>
        <taxon>Bacteria</taxon>
        <taxon>Pseudomonadati</taxon>
        <taxon>Pseudomonadota</taxon>
        <taxon>Betaproteobacteria</taxon>
        <taxon>Neisseriales</taxon>
        <taxon>Neisseriaceae</taxon>
        <taxon>Neisseria</taxon>
    </lineage>
</organism>
<dbReference type="STRING" id="1470200.PL75_05890"/>
<dbReference type="InterPro" id="IPR012677">
    <property type="entry name" value="Nucleotide-bd_a/b_plait_sf"/>
</dbReference>
<evidence type="ECO:0000256" key="3">
    <source>
        <dbReference type="ARBA" id="ARBA00022884"/>
    </source>
</evidence>
<keyword evidence="8" id="KW-1185">Reference proteome</keyword>
<dbReference type="GO" id="GO:0005840">
    <property type="term" value="C:ribosome"/>
    <property type="evidence" value="ECO:0007669"/>
    <property type="project" value="UniProtKB-KW"/>
</dbReference>
<evidence type="ECO:0000256" key="6">
    <source>
        <dbReference type="HAMAP-Rule" id="MF_01369"/>
    </source>
</evidence>
<evidence type="ECO:0000313" key="7">
    <source>
        <dbReference type="EMBL" id="KLT72828.1"/>
    </source>
</evidence>
<dbReference type="Gene3D" id="3.30.70.330">
    <property type="match status" value="1"/>
</dbReference>
<protein>
    <recommendedName>
        <fullName evidence="6">Large ribosomal subunit protein uL23</fullName>
    </recommendedName>
</protein>
<dbReference type="GO" id="GO:0019843">
    <property type="term" value="F:rRNA binding"/>
    <property type="evidence" value="ECO:0007669"/>
    <property type="project" value="UniProtKB-UniRule"/>
</dbReference>
<keyword evidence="4 6" id="KW-0689">Ribosomal protein</keyword>
<dbReference type="InterPro" id="IPR012678">
    <property type="entry name" value="Ribosomal_uL23/eL15/eS24_sf"/>
</dbReference>
<dbReference type="SUPFAM" id="SSF54189">
    <property type="entry name" value="Ribosomal proteins S24e, L23 and L15e"/>
    <property type="match status" value="1"/>
</dbReference>
<dbReference type="OrthoDB" id="9793353at2"/>
<dbReference type="EMBL" id="JTDO01000008">
    <property type="protein sequence ID" value="KLT72828.1"/>
    <property type="molecule type" value="Genomic_DNA"/>
</dbReference>
<dbReference type="GO" id="GO:0006412">
    <property type="term" value="P:translation"/>
    <property type="evidence" value="ECO:0007669"/>
    <property type="project" value="UniProtKB-UniRule"/>
</dbReference>
<dbReference type="NCBIfam" id="NF004359">
    <property type="entry name" value="PRK05738.1-3"/>
    <property type="match status" value="1"/>
</dbReference>
<dbReference type="GO" id="GO:1990904">
    <property type="term" value="C:ribonucleoprotein complex"/>
    <property type="evidence" value="ECO:0007669"/>
    <property type="project" value="UniProtKB-KW"/>
</dbReference>
<dbReference type="FunFam" id="3.30.70.330:FF:000001">
    <property type="entry name" value="50S ribosomal protein L23"/>
    <property type="match status" value="1"/>
</dbReference>
<sequence>MGMNQQRLMQVILAPVVSEKSNLLAEKRNQMTFKVLPNATKQEIKAAVELLFGVEVAAVTTVTTKGKVKRFGRTIGRRSDVKKAYVSLAAGQSLDLEAAAAAADKE</sequence>
<evidence type="ECO:0000313" key="8">
    <source>
        <dbReference type="Proteomes" id="UP000036027"/>
    </source>
</evidence>
<reference evidence="7 8" key="1">
    <citation type="submission" date="2014-11" db="EMBL/GenBank/DDBJ databases">
        <title>Genome of a novel goose pathogen.</title>
        <authorList>
            <person name="Hansen C.M."/>
            <person name="Hueffer K."/>
            <person name="Choi S.C."/>
        </authorList>
    </citation>
    <scope>NUCLEOTIDE SEQUENCE [LARGE SCALE GENOMIC DNA]</scope>
    <source>
        <strain evidence="7 8">KH1503</strain>
    </source>
</reference>